<proteinExistence type="predicted"/>
<keyword evidence="1" id="KW-0863">Zinc-finger</keyword>
<evidence type="ECO:0000256" key="1">
    <source>
        <dbReference type="PROSITE-ProRule" id="PRU00047"/>
    </source>
</evidence>
<feature type="compositionally biased region" description="Low complexity" evidence="2">
    <location>
        <begin position="745"/>
        <end position="756"/>
    </location>
</feature>
<feature type="region of interest" description="Disordered" evidence="2">
    <location>
        <begin position="691"/>
        <end position="729"/>
    </location>
</feature>
<sequence length="1115" mass="125658">MDIINIQLTSNTTTQQPNVDNTIFKRHDDNNQQIYNKTTASLVVTSNAGHQQVEQQQYEEDCSSSSSSTSLVSWTTTAEQDNKKIIIEESELISSSSASSNADDNDKKENTEMSPSMTITTVTECIPNVWQPTTTSKKQILDYRENSGDNNNNSNIPHHQYHSPQEQQPLIMNSEERKSINSTTVESLAVTENHHEESTTGGQMMQFNSQQKRISKRVHRSSDHHKRAAIPNQNRKLHANNINKANNNATLPTATNNTANEKSPSSLPLTTITKSSGKQEEEVEDRVVRSDEIALFMRCKKRYSDPDFKPIPPLPGGWDEVTPDRVISWEQTAEMLDDFSSYKQNDPDWKNKLPWARHHRHHHHREKDTNKKPTSSSLTLSSSSGITDNVVTVSSKSNKVKVTAEANKAMINNSNNTRYHDKNDVFSNSIKSITRQNDVPWTPVPGQIDYHSYYYKQQHLHSLPPPIQPSYYRFLTQPGLLSRTPPSSQPLFEQKTPSLWDISNSHHLNNSNTNNYNNSCPPSYNNSNFNNSTNNNGRRSSTFSLDIQTGNQQAYPSAAMRRLSYGYDNKYSLYQQENHQRSQQRNNDSSSVSGCSPWSPTLSDWSSKYRAPVPTSLRQQEWTPPVSPWSVDNSKRNGSFSNISPETLPSTTAANNSNSNTWEEQFASILKVVDDDTATKSTVTTPFYHYQQQQQQQQDIWPLSPPSSAGGIIDHQPYQHCNNGSFPTKRRSSYNDAYYHYNHYQQQQPQRQPQSQTLWNNNNSNGDTTKKATASTSEAGGLLITNSQLLQNMAQTGHIGCRHCGSATHSTSKECPHIPLINDQDAWIRLLQAGHRCDTMQFMEAIDIYSKSQPSETFSMIARRLQDSGSKLQLVALEKPLLSTTILVDLQGIMHRKYTVTIMVFPQPPPTLLDTHNNNDYYGNAGVDYNNSQVTTGVPESAEQNIARLTEAGFARDLTEVTCCMLCKQSGHWAKDCYASQKKAHYPPPPPLLTLSMPSPQRRRPFNTHRQQSTPDIFSRAAMNSSTATATTALSNNNVEALPSLNRGRFNSLPSTDNLFNSNGMNHIAETQPTTPSSTRNKTKSFAFPISRDTEDHTTRRLYYSLNEYVLVDGI</sequence>
<keyword evidence="1" id="KW-0479">Metal-binding</keyword>
<feature type="compositionally biased region" description="Polar residues" evidence="2">
    <location>
        <begin position="630"/>
        <end position="649"/>
    </location>
</feature>
<feature type="region of interest" description="Disordered" evidence="2">
    <location>
        <begin position="191"/>
        <end position="285"/>
    </location>
</feature>
<feature type="compositionally biased region" description="Low complexity" evidence="2">
    <location>
        <begin position="374"/>
        <end position="383"/>
    </location>
</feature>
<feature type="compositionally biased region" description="Low complexity" evidence="2">
    <location>
        <begin position="93"/>
        <end position="102"/>
    </location>
</feature>
<accession>A0A8H7VJX8</accession>
<evidence type="ECO:0000259" key="3">
    <source>
        <dbReference type="PROSITE" id="PS50158"/>
    </source>
</evidence>
<dbReference type="Proteomes" id="UP000646827">
    <property type="component" value="Unassembled WGS sequence"/>
</dbReference>
<feature type="region of interest" description="Disordered" evidence="2">
    <location>
        <begin position="144"/>
        <end position="165"/>
    </location>
</feature>
<feature type="compositionally biased region" description="Low complexity" evidence="2">
    <location>
        <begin position="581"/>
        <end position="599"/>
    </location>
</feature>
<protein>
    <recommendedName>
        <fullName evidence="3">CCHC-type domain-containing protein</fullName>
    </recommendedName>
</protein>
<dbReference type="GO" id="GO:0003676">
    <property type="term" value="F:nucleic acid binding"/>
    <property type="evidence" value="ECO:0007669"/>
    <property type="project" value="InterPro"/>
</dbReference>
<feature type="compositionally biased region" description="Basic residues" evidence="2">
    <location>
        <begin position="213"/>
        <end position="228"/>
    </location>
</feature>
<dbReference type="OrthoDB" id="8026949at2759"/>
<evidence type="ECO:0000313" key="5">
    <source>
        <dbReference type="Proteomes" id="UP000646827"/>
    </source>
</evidence>
<organism evidence="4 5">
    <name type="scientific">Circinella minor</name>
    <dbReference type="NCBI Taxonomy" id="1195481"/>
    <lineage>
        <taxon>Eukaryota</taxon>
        <taxon>Fungi</taxon>
        <taxon>Fungi incertae sedis</taxon>
        <taxon>Mucoromycota</taxon>
        <taxon>Mucoromycotina</taxon>
        <taxon>Mucoromycetes</taxon>
        <taxon>Mucorales</taxon>
        <taxon>Lichtheimiaceae</taxon>
        <taxon>Circinella</taxon>
    </lineage>
</organism>
<dbReference type="InterPro" id="IPR001878">
    <property type="entry name" value="Znf_CCHC"/>
</dbReference>
<name>A0A8H7VJX8_9FUNG</name>
<feature type="region of interest" description="Disordered" evidence="2">
    <location>
        <begin position="577"/>
        <end position="601"/>
    </location>
</feature>
<feature type="domain" description="CCHC-type" evidence="3">
    <location>
        <begin position="964"/>
        <end position="977"/>
    </location>
</feature>
<dbReference type="EMBL" id="JAEPRB010000310">
    <property type="protein sequence ID" value="KAG2217299.1"/>
    <property type="molecule type" value="Genomic_DNA"/>
</dbReference>
<comment type="caution">
    <text evidence="4">The sequence shown here is derived from an EMBL/GenBank/DDBJ whole genome shotgun (WGS) entry which is preliminary data.</text>
</comment>
<feature type="compositionally biased region" description="Polar residues" evidence="2">
    <location>
        <begin position="261"/>
        <end position="276"/>
    </location>
</feature>
<feature type="region of interest" description="Disordered" evidence="2">
    <location>
        <begin position="745"/>
        <end position="772"/>
    </location>
</feature>
<gene>
    <name evidence="4" type="ORF">INT45_000380</name>
</gene>
<keyword evidence="1" id="KW-0862">Zinc</keyword>
<feature type="compositionally biased region" description="Polar residues" evidence="2">
    <location>
        <begin position="757"/>
        <end position="767"/>
    </location>
</feature>
<feature type="region of interest" description="Disordered" evidence="2">
    <location>
        <begin position="615"/>
        <end position="658"/>
    </location>
</feature>
<evidence type="ECO:0000313" key="4">
    <source>
        <dbReference type="EMBL" id="KAG2217299.1"/>
    </source>
</evidence>
<evidence type="ECO:0000256" key="2">
    <source>
        <dbReference type="SAM" id="MobiDB-lite"/>
    </source>
</evidence>
<dbReference type="PROSITE" id="PS50158">
    <property type="entry name" value="ZF_CCHC"/>
    <property type="match status" value="1"/>
</dbReference>
<feature type="region of interest" description="Disordered" evidence="2">
    <location>
        <begin position="93"/>
        <end position="118"/>
    </location>
</feature>
<dbReference type="SMART" id="SM00343">
    <property type="entry name" value="ZnF_C2HC"/>
    <property type="match status" value="2"/>
</dbReference>
<reference evidence="4 5" key="1">
    <citation type="submission" date="2020-12" db="EMBL/GenBank/DDBJ databases">
        <title>Metabolic potential, ecology and presence of endohyphal bacteria is reflected in genomic diversity of Mucoromycotina.</title>
        <authorList>
            <person name="Muszewska A."/>
            <person name="Okrasinska A."/>
            <person name="Steczkiewicz K."/>
            <person name="Drgas O."/>
            <person name="Orlowska M."/>
            <person name="Perlinska-Lenart U."/>
            <person name="Aleksandrzak-Piekarczyk T."/>
            <person name="Szatraj K."/>
            <person name="Zielenkiewicz U."/>
            <person name="Pilsyk S."/>
            <person name="Malc E."/>
            <person name="Mieczkowski P."/>
            <person name="Kruszewska J.S."/>
            <person name="Biernat P."/>
            <person name="Pawlowska J."/>
        </authorList>
    </citation>
    <scope>NUCLEOTIDE SEQUENCE [LARGE SCALE GENOMIC DNA]</scope>
    <source>
        <strain evidence="4 5">CBS 142.35</strain>
    </source>
</reference>
<feature type="compositionally biased region" description="Low complexity" evidence="2">
    <location>
        <begin position="239"/>
        <end position="260"/>
    </location>
</feature>
<dbReference type="AlphaFoldDB" id="A0A8H7VJX8"/>
<keyword evidence="5" id="KW-1185">Reference proteome</keyword>
<feature type="region of interest" description="Disordered" evidence="2">
    <location>
        <begin position="511"/>
        <end position="543"/>
    </location>
</feature>
<feature type="region of interest" description="Disordered" evidence="2">
    <location>
        <begin position="357"/>
        <end position="383"/>
    </location>
</feature>
<feature type="compositionally biased region" description="Polar residues" evidence="2">
    <location>
        <begin position="199"/>
        <end position="212"/>
    </location>
</feature>
<dbReference type="GO" id="GO:0008270">
    <property type="term" value="F:zinc ion binding"/>
    <property type="evidence" value="ECO:0007669"/>
    <property type="project" value="UniProtKB-KW"/>
</dbReference>